<dbReference type="Proteomes" id="UP000009131">
    <property type="component" value="Unassembled WGS sequence"/>
</dbReference>
<sequence length="644" mass="72819">MSLRQRTNATSARSKEADHDTSEQIDAHNAAIRARNAHYRKRAQTPLKQRLKDDAARNLAILAGLAVVCLFIGIRAGEVHLPAWLGSHGAAKVVKLQPGDASHPRKGAKTSLFNLQPVEATPAFSEDTERLSAVTNAFKHSYSAYERDAWACDNYHPLPSKSNVGGLGGGSNLTSSGGIGYFILDTLDFLYMLDLKPEIERAKTWLRDLHTFDVDDRFHAFEVTIRCLGGLLSAYHLSGGEAIYLEKAKELGDRLLPVFDTPSGIPASFINLKTGQAIYDFDNYNMSSLAEAGTLQLEFRYLSELTEDPIYWEKAERATSQIAKQAADMDMGLPFYLDPNTGEFRISDIRLGSRSDSYYEYLLKLYLQSDRTDERYRKYWDHSLEVIAKTLINITPRHKLLYTQELIPQRDLKSGGINLATSPKQDHLVAFLPGLIMLGVTEGQPDAIPADTGSFDEKQEVSWQIGTNLLQTFATTYFQSRTGLSPEIAFFYTKEEIEQKKDRRDWYIAKRQPARPGFTPDPPGDAKNMLRPETVESLFLAYRQTGDPKYREWGWKIFEAFERHAKIKTGGYATVRDVDELPVQHENRMETFWLSETLKYLYLLFADASVLPLNENVFNTEAHVLPVFTPKVTNFHEVDDAFVL</sequence>
<dbReference type="OrthoDB" id="8118055at2759"/>
<evidence type="ECO:0000313" key="15">
    <source>
        <dbReference type="EMBL" id="GAA96547.1"/>
    </source>
</evidence>
<dbReference type="FunCoup" id="G7E137">
    <property type="interactions" value="460"/>
</dbReference>
<dbReference type="InParanoid" id="G7E137"/>
<name>G7E137_MIXOS</name>
<comment type="pathway">
    <text evidence="2">Protein modification; protein glycosylation.</text>
</comment>
<evidence type="ECO:0000256" key="12">
    <source>
        <dbReference type="RuleBase" id="RU361193"/>
    </source>
</evidence>
<dbReference type="InterPro" id="IPR001382">
    <property type="entry name" value="Glyco_hydro_47"/>
</dbReference>
<organism evidence="15 16">
    <name type="scientific">Mixia osmundae (strain CBS 9802 / IAM 14324 / JCM 22182 / KY 12970)</name>
    <dbReference type="NCBI Taxonomy" id="764103"/>
    <lineage>
        <taxon>Eukaryota</taxon>
        <taxon>Fungi</taxon>
        <taxon>Dikarya</taxon>
        <taxon>Basidiomycota</taxon>
        <taxon>Pucciniomycotina</taxon>
        <taxon>Mixiomycetes</taxon>
        <taxon>Mixiales</taxon>
        <taxon>Mixiaceae</taxon>
        <taxon>Mixia</taxon>
    </lineage>
</organism>
<keyword evidence="14" id="KW-0472">Membrane</keyword>
<feature type="compositionally biased region" description="Basic and acidic residues" evidence="13">
    <location>
        <begin position="13"/>
        <end position="25"/>
    </location>
</feature>
<dbReference type="InterPro" id="IPR036026">
    <property type="entry name" value="Seven-hairpin_glycosidases"/>
</dbReference>
<feature type="transmembrane region" description="Helical" evidence="14">
    <location>
        <begin position="55"/>
        <end position="74"/>
    </location>
</feature>
<dbReference type="PANTHER" id="PTHR11742:SF55">
    <property type="entry name" value="ENDOPLASMIC RETICULUM MANNOSYL-OLIGOSACCHARIDE 1,2-ALPHA-MANNOSIDASE"/>
    <property type="match status" value="1"/>
</dbReference>
<keyword evidence="16" id="KW-1185">Reference proteome</keyword>
<reference evidence="15 16" key="2">
    <citation type="journal article" date="2012" name="Open Biol.">
        <title>Characteristics of nucleosomes and linker DNA regions on the genome of the basidiomycete Mixia osmundae revealed by mono- and dinucleosome mapping.</title>
        <authorList>
            <person name="Nishida H."/>
            <person name="Kondo S."/>
            <person name="Matsumoto T."/>
            <person name="Suzuki Y."/>
            <person name="Yoshikawa H."/>
            <person name="Taylor T.D."/>
            <person name="Sugiyama J."/>
        </authorList>
    </citation>
    <scope>NUCLEOTIDE SEQUENCE [LARGE SCALE GENOMIC DNA]</scope>
    <source>
        <strain evidence="16">CBS 9802 / IAM 14324 / JCM 22182 / KY 12970</strain>
    </source>
</reference>
<evidence type="ECO:0000256" key="5">
    <source>
        <dbReference type="ARBA" id="ARBA00022801"/>
    </source>
</evidence>
<comment type="catalytic activity">
    <reaction evidence="9">
        <text>N(4)-(alpha-D-Man-(1-&gt;2)-alpha-D-Man-(1-&gt;2)-alpha-D-Man-(1-&gt;3)-[alpha-D-Man-(1-&gt;2)-alpha-D-Man-(1-&gt;3)-[alpha-D-Man-(1-&gt;2)-alpha-D-Man-(1-&gt;6)]-alpha-D-Man-(1-&gt;6)]-beta-D-Man-(1-&gt;4)-beta-D-GlcNAc-(1-&gt;4)-beta-D-GlcNAc)-L-asparaginyl-[protein] (N-glucan mannose isomer 9A1,2,3B1,2,3) + 4 H2O = N(4)-(alpha-D-Man-(1-&gt;3)-[alpha-D-Man-(1-&gt;3)-[alpha-D-Man-(1-&gt;6)]-alpha-D-Man-(1-&gt;6)]-beta-D-Man-(1-&gt;4)-beta-D-GlcNAc-(1-&gt;4)-beta-D-GlcNAc)-L-asparaginyl-[protein] (N-glucan mannose isomer 5A1,2) + 4 beta-D-mannose</text>
        <dbReference type="Rhea" id="RHEA:56008"/>
        <dbReference type="Rhea" id="RHEA-COMP:14356"/>
        <dbReference type="Rhea" id="RHEA-COMP:14367"/>
        <dbReference type="ChEBI" id="CHEBI:15377"/>
        <dbReference type="ChEBI" id="CHEBI:28563"/>
        <dbReference type="ChEBI" id="CHEBI:59087"/>
        <dbReference type="ChEBI" id="CHEBI:139493"/>
        <dbReference type="EC" id="3.2.1.113"/>
    </reaction>
</comment>
<evidence type="ECO:0000256" key="4">
    <source>
        <dbReference type="ARBA" id="ARBA00022723"/>
    </source>
</evidence>
<dbReference type="Pfam" id="PF01532">
    <property type="entry name" value="Glyco_hydro_47"/>
    <property type="match status" value="1"/>
</dbReference>
<keyword evidence="5 12" id="KW-0378">Hydrolase</keyword>
<evidence type="ECO:0000256" key="14">
    <source>
        <dbReference type="SAM" id="Phobius"/>
    </source>
</evidence>
<dbReference type="PRINTS" id="PR00747">
    <property type="entry name" value="GLYHDRLASE47"/>
</dbReference>
<keyword evidence="14" id="KW-0812">Transmembrane</keyword>
<keyword evidence="12" id="KW-0326">Glycosidase</keyword>
<dbReference type="EC" id="3.2.1.-" evidence="12"/>
<dbReference type="RefSeq" id="XP_014567410.1">
    <property type="nucleotide sequence ID" value="XM_014711924.1"/>
</dbReference>
<dbReference type="STRING" id="764103.G7E137"/>
<keyword evidence="4 11" id="KW-0479">Metal-binding</keyword>
<feature type="active site" description="Proton donor" evidence="10">
    <location>
        <position position="487"/>
    </location>
</feature>
<dbReference type="Gene3D" id="1.50.10.10">
    <property type="match status" value="1"/>
</dbReference>
<comment type="catalytic activity">
    <reaction evidence="8">
        <text>N(4)-(alpha-D-Man-(1-&gt;2)-alpha-D-Man-(1-&gt;2)-alpha-D-Man-(1-&gt;3)-[alpha-D-Man-(1-&gt;3)-[alpha-D-Man-(1-&gt;2)-alpha-D-Man-(1-&gt;6)]-alpha-D-Man-(1-&gt;6)]-beta-D-Man-(1-&gt;4)-beta-D-GlcNAc-(1-&gt;4)-beta-D-GlcNAc)-L-asparaginyl-[protein] (N-glucan mannose isomer 8A1,2,3B1,3) + 3 H2O = N(4)-(alpha-D-Man-(1-&gt;3)-[alpha-D-Man-(1-&gt;3)-[alpha-D-Man-(1-&gt;6)]-alpha-D-Man-(1-&gt;6)]-beta-D-Man-(1-&gt;4)-beta-D-GlcNAc-(1-&gt;4)-beta-D-GlcNAc)-L-asparaginyl-[protein] (N-glucan mannose isomer 5A1,2) + 3 beta-D-mannose</text>
        <dbReference type="Rhea" id="RHEA:56028"/>
        <dbReference type="Rhea" id="RHEA-COMP:14358"/>
        <dbReference type="Rhea" id="RHEA-COMP:14367"/>
        <dbReference type="ChEBI" id="CHEBI:15377"/>
        <dbReference type="ChEBI" id="CHEBI:28563"/>
        <dbReference type="ChEBI" id="CHEBI:59087"/>
        <dbReference type="ChEBI" id="CHEBI:60628"/>
        <dbReference type="EC" id="3.2.1.113"/>
    </reaction>
</comment>
<comment type="caution">
    <text evidence="15">The sequence shown here is derived from an EMBL/GenBank/DDBJ whole genome shotgun (WGS) entry which is preliminary data.</text>
</comment>
<dbReference type="HOGENOM" id="CLU_003818_0_0_1"/>
<proteinExistence type="inferred from homology"/>
<keyword evidence="14" id="KW-1133">Transmembrane helix</keyword>
<evidence type="ECO:0000256" key="11">
    <source>
        <dbReference type="PIRSR" id="PIRSR601382-2"/>
    </source>
</evidence>
<protein>
    <recommendedName>
        <fullName evidence="12">alpha-1,2-Mannosidase</fullName>
        <ecNumber evidence="12">3.2.1.-</ecNumber>
    </recommendedName>
</protein>
<accession>G7E137</accession>
<dbReference type="GO" id="GO:0005509">
    <property type="term" value="F:calcium ion binding"/>
    <property type="evidence" value="ECO:0007669"/>
    <property type="project" value="InterPro"/>
</dbReference>
<evidence type="ECO:0000256" key="6">
    <source>
        <dbReference type="ARBA" id="ARBA00022837"/>
    </source>
</evidence>
<feature type="region of interest" description="Disordered" evidence="13">
    <location>
        <begin position="1"/>
        <end position="25"/>
    </location>
</feature>
<evidence type="ECO:0000256" key="7">
    <source>
        <dbReference type="ARBA" id="ARBA00023157"/>
    </source>
</evidence>
<gene>
    <name evidence="15" type="primary">Mo03215</name>
    <name evidence="15" type="ORF">E5Q_03215</name>
</gene>
<feature type="active site" description="Proton donor" evidence="10">
    <location>
        <position position="222"/>
    </location>
</feature>
<dbReference type="AlphaFoldDB" id="G7E137"/>
<dbReference type="EMBL" id="BABT02000102">
    <property type="protein sequence ID" value="GAA96547.1"/>
    <property type="molecule type" value="Genomic_DNA"/>
</dbReference>
<evidence type="ECO:0000256" key="13">
    <source>
        <dbReference type="SAM" id="MobiDB-lite"/>
    </source>
</evidence>
<dbReference type="OMA" id="AAFKHSW"/>
<dbReference type="SUPFAM" id="SSF48225">
    <property type="entry name" value="Seven-hairpin glycosidases"/>
    <property type="match status" value="1"/>
</dbReference>
<keyword evidence="6 11" id="KW-0106">Calcium</keyword>
<dbReference type="eggNOG" id="KOG2431">
    <property type="taxonomic scope" value="Eukaryota"/>
</dbReference>
<feature type="active site" evidence="10">
    <location>
        <position position="356"/>
    </location>
</feature>
<dbReference type="InterPro" id="IPR012341">
    <property type="entry name" value="6hp_glycosidase-like_sf"/>
</dbReference>
<evidence type="ECO:0000256" key="8">
    <source>
        <dbReference type="ARBA" id="ARBA00047669"/>
    </source>
</evidence>
<keyword evidence="7" id="KW-1015">Disulfide bond</keyword>
<reference evidence="15 16" key="1">
    <citation type="journal article" date="2011" name="J. Gen. Appl. Microbiol.">
        <title>Draft genome sequencing of the enigmatic basidiomycete Mixia osmundae.</title>
        <authorList>
            <person name="Nishida H."/>
            <person name="Nagatsuka Y."/>
            <person name="Sugiyama J."/>
        </authorList>
    </citation>
    <scope>NUCLEOTIDE SEQUENCE [LARGE SCALE GENOMIC DNA]</scope>
    <source>
        <strain evidence="16">CBS 9802 / IAM 14324 / JCM 22182 / KY 12970</strain>
    </source>
</reference>
<dbReference type="PANTHER" id="PTHR11742">
    <property type="entry name" value="MANNOSYL-OLIGOSACCHARIDE ALPHA-1,2-MANNOSIDASE-RELATED"/>
    <property type="match status" value="1"/>
</dbReference>
<evidence type="ECO:0000256" key="9">
    <source>
        <dbReference type="ARBA" id="ARBA00048605"/>
    </source>
</evidence>
<dbReference type="InterPro" id="IPR050749">
    <property type="entry name" value="Glycosyl_Hydrolase_47"/>
</dbReference>
<dbReference type="GO" id="GO:0036503">
    <property type="term" value="P:ERAD pathway"/>
    <property type="evidence" value="ECO:0007669"/>
    <property type="project" value="UniProtKB-ARBA"/>
</dbReference>
<evidence type="ECO:0000256" key="1">
    <source>
        <dbReference type="ARBA" id="ARBA00001913"/>
    </source>
</evidence>
<comment type="cofactor">
    <cofactor evidence="1 11">
        <name>Ca(2+)</name>
        <dbReference type="ChEBI" id="CHEBI:29108"/>
    </cofactor>
</comment>
<dbReference type="GO" id="GO:0004571">
    <property type="term" value="F:mannosyl-oligosaccharide 1,2-alpha-mannosidase activity"/>
    <property type="evidence" value="ECO:0007669"/>
    <property type="project" value="UniProtKB-EC"/>
</dbReference>
<feature type="compositionally biased region" description="Polar residues" evidence="13">
    <location>
        <begin position="1"/>
        <end position="12"/>
    </location>
</feature>
<evidence type="ECO:0000256" key="2">
    <source>
        <dbReference type="ARBA" id="ARBA00004922"/>
    </source>
</evidence>
<evidence type="ECO:0000256" key="3">
    <source>
        <dbReference type="ARBA" id="ARBA00007658"/>
    </source>
</evidence>
<evidence type="ECO:0000256" key="10">
    <source>
        <dbReference type="PIRSR" id="PIRSR601382-1"/>
    </source>
</evidence>
<dbReference type="GO" id="GO:0016020">
    <property type="term" value="C:membrane"/>
    <property type="evidence" value="ECO:0007669"/>
    <property type="project" value="InterPro"/>
</dbReference>
<feature type="binding site" evidence="11">
    <location>
        <position position="620"/>
    </location>
    <ligand>
        <name>Ca(2+)</name>
        <dbReference type="ChEBI" id="CHEBI:29108"/>
    </ligand>
</feature>
<dbReference type="GO" id="GO:0005783">
    <property type="term" value="C:endoplasmic reticulum"/>
    <property type="evidence" value="ECO:0007669"/>
    <property type="project" value="TreeGrafter"/>
</dbReference>
<comment type="similarity">
    <text evidence="3 12">Belongs to the glycosyl hydrolase 47 family.</text>
</comment>
<evidence type="ECO:0000313" key="16">
    <source>
        <dbReference type="Proteomes" id="UP000009131"/>
    </source>
</evidence>
<dbReference type="GO" id="GO:0005975">
    <property type="term" value="P:carbohydrate metabolic process"/>
    <property type="evidence" value="ECO:0007669"/>
    <property type="project" value="InterPro"/>
</dbReference>
<feature type="active site" evidence="10">
    <location>
        <position position="533"/>
    </location>
</feature>